<evidence type="ECO:0000313" key="1">
    <source>
        <dbReference type="EMBL" id="SFE29888.1"/>
    </source>
</evidence>
<dbReference type="eggNOG" id="COG3467">
    <property type="taxonomic scope" value="Bacteria"/>
</dbReference>
<dbReference type="Gene3D" id="2.30.110.10">
    <property type="entry name" value="Electron Transport, Fmn-binding Protein, Chain A"/>
    <property type="match status" value="1"/>
</dbReference>
<sequence>MKTYTIADQEFIEEIIAGCKVCFAGVVDENGLPYVVPMNFGYYQGVFYLHSAPEGRIIRALEKNNHICLTFNLGEELAFQHPEVACSYRMKAKSVVAEGKVSFVEDMEQKRQALDYIMAQYSDKSFKYNDPAVRNVKIWRVDIDTFGCKEFGAPHGAYKK</sequence>
<dbReference type="EMBL" id="FONA01000009">
    <property type="protein sequence ID" value="SFE29888.1"/>
    <property type="molecule type" value="Genomic_DNA"/>
</dbReference>
<dbReference type="InterPro" id="IPR012349">
    <property type="entry name" value="Split_barrel_FMN-bd"/>
</dbReference>
<dbReference type="PANTHER" id="PTHR34071">
    <property type="entry name" value="5-NITROIMIDAZOLE ANTIBIOTICS RESISTANCE PROTEIN, NIMA-FAMILY-RELATED PROTEIN-RELATED"/>
    <property type="match status" value="1"/>
</dbReference>
<keyword evidence="2" id="KW-1185">Reference proteome</keyword>
<dbReference type="SUPFAM" id="SSF50475">
    <property type="entry name" value="FMN-binding split barrel"/>
    <property type="match status" value="1"/>
</dbReference>
<dbReference type="RefSeq" id="WP_010526337.1">
    <property type="nucleotide sequence ID" value="NZ_AFSL01000008.1"/>
</dbReference>
<name>A0A1I1ZEY0_9BACT</name>
<dbReference type="InterPro" id="IPR024747">
    <property type="entry name" value="Pyridox_Oxase-rel"/>
</dbReference>
<reference evidence="1 2" key="1">
    <citation type="submission" date="2016-10" db="EMBL/GenBank/DDBJ databases">
        <authorList>
            <person name="de Groot N.N."/>
        </authorList>
    </citation>
    <scope>NUCLEOTIDE SEQUENCE [LARGE SCALE GENOMIC DNA]</scope>
    <source>
        <strain evidence="1 2">DSM 19012</strain>
    </source>
</reference>
<gene>
    <name evidence="1" type="ORF">SAMN05444380_10978</name>
</gene>
<proteinExistence type="predicted"/>
<dbReference type="Proteomes" id="UP000181976">
    <property type="component" value="Unassembled WGS sequence"/>
</dbReference>
<dbReference type="AlphaFoldDB" id="A0A1I1ZEY0"/>
<evidence type="ECO:0000313" key="2">
    <source>
        <dbReference type="Proteomes" id="UP000181976"/>
    </source>
</evidence>
<organism evidence="1 2">
    <name type="scientific">Thermophagus xiamenensis</name>
    <dbReference type="NCBI Taxonomy" id="385682"/>
    <lineage>
        <taxon>Bacteria</taxon>
        <taxon>Pseudomonadati</taxon>
        <taxon>Bacteroidota</taxon>
        <taxon>Bacteroidia</taxon>
        <taxon>Marinilabiliales</taxon>
        <taxon>Marinilabiliaceae</taxon>
        <taxon>Thermophagus</taxon>
    </lineage>
</organism>
<accession>A0A1I1ZEY0</accession>
<dbReference type="STRING" id="385682.SAMN05444380_10978"/>
<dbReference type="InParanoid" id="A0A1I1ZEY0"/>
<dbReference type="OrthoDB" id="9794935at2"/>
<dbReference type="Pfam" id="PF12900">
    <property type="entry name" value="Pyridox_ox_2"/>
    <property type="match status" value="1"/>
</dbReference>
<protein>
    <recommendedName>
        <fullName evidence="3">Nitroimidazol reductase NimA, pyridoxamine 5'-phosphate oxidase superfamily</fullName>
    </recommendedName>
</protein>
<evidence type="ECO:0008006" key="3">
    <source>
        <dbReference type="Google" id="ProtNLM"/>
    </source>
</evidence>
<dbReference type="PANTHER" id="PTHR34071:SF2">
    <property type="entry name" value="FLAVIN-NUCLEOTIDE-BINDING PROTEIN"/>
    <property type="match status" value="1"/>
</dbReference>